<dbReference type="PROSITE" id="PS01276">
    <property type="entry name" value="PEPTIDASE_U32"/>
    <property type="match status" value="1"/>
</dbReference>
<feature type="domain" description="Peptidase U32 collagenase" evidence="1">
    <location>
        <begin position="336"/>
        <end position="443"/>
    </location>
</feature>
<evidence type="ECO:0000313" key="3">
    <source>
        <dbReference type="Proteomes" id="UP000070394"/>
    </source>
</evidence>
<dbReference type="Pfam" id="PF12392">
    <property type="entry name" value="DUF3656"/>
    <property type="match status" value="1"/>
</dbReference>
<reference evidence="3" key="1">
    <citation type="submission" date="2016-01" db="EMBL/GenBank/DDBJ databases">
        <authorList>
            <person name="Mitreva M."/>
            <person name="Pepin K.H."/>
            <person name="Mihindukulasuriya K.A."/>
            <person name="Fulton R."/>
            <person name="Fronick C."/>
            <person name="O'Laughlin M."/>
            <person name="Miner T."/>
            <person name="Herter B."/>
            <person name="Rosa B.A."/>
            <person name="Cordes M."/>
            <person name="Tomlinson C."/>
            <person name="Wollam A."/>
            <person name="Palsikar V.B."/>
            <person name="Mardis E.R."/>
            <person name="Wilson R.K."/>
        </authorList>
    </citation>
    <scope>NUCLEOTIDE SEQUENCE [LARGE SCALE GENOMIC DNA]</scope>
    <source>
        <strain evidence="3">DNF00896</strain>
    </source>
</reference>
<evidence type="ECO:0000313" key="2">
    <source>
        <dbReference type="EMBL" id="KXB56330.1"/>
    </source>
</evidence>
<dbReference type="InterPro" id="IPR051454">
    <property type="entry name" value="RNA/ubiquinone_mod_enzymes"/>
</dbReference>
<dbReference type="PANTHER" id="PTHR30217">
    <property type="entry name" value="PEPTIDASE U32 FAMILY"/>
    <property type="match status" value="1"/>
</dbReference>
<dbReference type="STRING" id="467210.HMPREF1866_01838"/>
<dbReference type="Pfam" id="PF01136">
    <property type="entry name" value="Peptidase_U32"/>
    <property type="match status" value="2"/>
</dbReference>
<keyword evidence="3" id="KW-1185">Reference proteome</keyword>
<protein>
    <submittedName>
        <fullName evidence="2">Peptidase, U32 family</fullName>
    </submittedName>
</protein>
<sequence length="749" mass="85620">MMKITELLAPAGSYESLVAAVNAGADAIYIGGKKFSARAYANNPDEDVLIKGIEYAHTFGVSVYMTINTLFKESEMDELFDYIKTYYNAGIDAVIVQDLGVFEFIRKHFKKLPIHASTQMTITGSYGAIFLKNIGASRIVPAREISLAEIKDIDNKCDIEIECFVHGALCYSYSGQCLMSSIIGGRSGNRGRCAQTCRLPYDLYENGKKLNKSDERNLLSCKDLCSLDILPDLIEAGIDSLKIEGRMKAPRYTAGVVSIWRKYLDLYNLKKRAGYKVDKKDRKLLLDLFDRGGQTDGYYKEHNGRDMIAVHEKPVNKEVNADYFEYLDKTFVEGKKVLPVLGTVKIKKDMPISFEVSVNNLRDAYGRQEQVKSISIEVSCEAPQLAKTRASSTCDVEKQLKKTGNTLFIFESLYIDMDEGLFIPVKTLNELRRDALDKLYQKILDRYRRDDSDVLEYTGFIYPHSAIKDENKTGIKFNILCETVEQIDAAVDFAKSEGITFDEISIESELISESFLYDKIKSIRECCAAFNIYMPHIFRDEAKAFFNKHLQRIRELKFDNFIVRSLEEIFYINDNIDNNANIILDYSVYAYNKNTIDFYNDNFNIKRLTYPLELNLSEIRQLDNPGNEMIAYGKIPMMVSAQCLKKTTKGCDHKKEVLVLKDRKNSEMQVKTHCDFCYNTILNSKPLSVLGMEKEVKKISPSILRLWFTTENAGETKNVLRKYMDDFCNNVSVLNIDDFTRGHLKRGIE</sequence>
<evidence type="ECO:0000259" key="1">
    <source>
        <dbReference type="Pfam" id="PF12392"/>
    </source>
</evidence>
<dbReference type="PANTHER" id="PTHR30217:SF10">
    <property type="entry name" value="23S RRNA 5-HYDROXYCYTIDINE C2501 SYNTHASE"/>
    <property type="match status" value="1"/>
</dbReference>
<dbReference type="EMBL" id="LSDA01000102">
    <property type="protein sequence ID" value="KXB56330.1"/>
    <property type="molecule type" value="Genomic_DNA"/>
</dbReference>
<dbReference type="InterPro" id="IPR001539">
    <property type="entry name" value="Peptidase_U32"/>
</dbReference>
<dbReference type="PATRIC" id="fig|467210.3.peg.1819"/>
<organism evidence="2 3">
    <name type="scientific">Lachnoanaerobaculum saburreum</name>
    <dbReference type="NCBI Taxonomy" id="467210"/>
    <lineage>
        <taxon>Bacteria</taxon>
        <taxon>Bacillati</taxon>
        <taxon>Bacillota</taxon>
        <taxon>Clostridia</taxon>
        <taxon>Lachnospirales</taxon>
        <taxon>Lachnospiraceae</taxon>
        <taxon>Lachnoanaerobaculum</taxon>
    </lineage>
</organism>
<gene>
    <name evidence="2" type="ORF">HMPREF1866_01838</name>
</gene>
<dbReference type="Proteomes" id="UP000070394">
    <property type="component" value="Unassembled WGS sequence"/>
</dbReference>
<proteinExistence type="predicted"/>
<name>A0A133ZLN9_9FIRM</name>
<accession>A0A133ZLN9</accession>
<dbReference type="InterPro" id="IPR020988">
    <property type="entry name" value="Pept_U32_collagenase"/>
</dbReference>
<dbReference type="AlphaFoldDB" id="A0A133ZLN9"/>
<comment type="caution">
    <text evidence="2">The sequence shown here is derived from an EMBL/GenBank/DDBJ whole genome shotgun (WGS) entry which is preliminary data.</text>
</comment>